<dbReference type="InParanoid" id="E3MJ28"/>
<keyword evidence="1" id="KW-1133">Transmembrane helix</keyword>
<dbReference type="EMBL" id="DS268449">
    <property type="protein sequence ID" value="EFP03373.1"/>
    <property type="molecule type" value="Genomic_DNA"/>
</dbReference>
<dbReference type="OrthoDB" id="5825164at2759"/>
<keyword evidence="1" id="KW-0812">Transmembrane</keyword>
<proteinExistence type="predicted"/>
<gene>
    <name evidence="3" type="ORF">CRE_09542</name>
</gene>
<evidence type="ECO:0000313" key="4">
    <source>
        <dbReference type="Proteomes" id="UP000008281"/>
    </source>
</evidence>
<dbReference type="Gene3D" id="1.20.1070.10">
    <property type="entry name" value="Rhodopsin 7-helix transmembrane proteins"/>
    <property type="match status" value="1"/>
</dbReference>
<dbReference type="SUPFAM" id="SSF81321">
    <property type="entry name" value="Family A G protein-coupled receptor-like"/>
    <property type="match status" value="1"/>
</dbReference>
<dbReference type="HOGENOM" id="CLU_059630_1_0_1"/>
<evidence type="ECO:0000313" key="3">
    <source>
        <dbReference type="EMBL" id="EFP03373.1"/>
    </source>
</evidence>
<dbReference type="AlphaFoldDB" id="E3MJ28"/>
<feature type="transmembrane region" description="Helical" evidence="1">
    <location>
        <begin position="89"/>
        <end position="110"/>
    </location>
</feature>
<feature type="transmembrane region" description="Helical" evidence="1">
    <location>
        <begin position="186"/>
        <end position="206"/>
    </location>
</feature>
<dbReference type="Pfam" id="PF10328">
    <property type="entry name" value="7TM_GPCR_Srx"/>
    <property type="match status" value="1"/>
</dbReference>
<name>E3MJ28_CAERE</name>
<dbReference type="PANTHER" id="PTHR23017:SF5">
    <property type="entry name" value="7TM GPCR SERPENTINE RECEPTOR CLASS X (SRX) DOMAIN-CONTAINING PROTEIN-RELATED"/>
    <property type="match status" value="1"/>
</dbReference>
<feature type="domain" description="7TM GPCR serpentine receptor class x (Srx)" evidence="2">
    <location>
        <begin position="21"/>
        <end position="236"/>
    </location>
</feature>
<feature type="transmembrane region" description="Helical" evidence="1">
    <location>
        <begin position="212"/>
        <end position="235"/>
    </location>
</feature>
<organism evidence="4">
    <name type="scientific">Caenorhabditis remanei</name>
    <name type="common">Caenorhabditis vulgaris</name>
    <dbReference type="NCBI Taxonomy" id="31234"/>
    <lineage>
        <taxon>Eukaryota</taxon>
        <taxon>Metazoa</taxon>
        <taxon>Ecdysozoa</taxon>
        <taxon>Nematoda</taxon>
        <taxon>Chromadorea</taxon>
        <taxon>Rhabditida</taxon>
        <taxon>Rhabditina</taxon>
        <taxon>Rhabditomorpha</taxon>
        <taxon>Rhabditoidea</taxon>
        <taxon>Rhabditidae</taxon>
        <taxon>Peloderinae</taxon>
        <taxon>Caenorhabditis</taxon>
    </lineage>
</organism>
<feature type="transmembrane region" description="Helical" evidence="1">
    <location>
        <begin position="130"/>
        <end position="151"/>
    </location>
</feature>
<dbReference type="InterPro" id="IPR019430">
    <property type="entry name" value="7TM_GPCR_serpentine_rcpt_Srx"/>
</dbReference>
<dbReference type="eggNOG" id="ENOG502TH6M">
    <property type="taxonomic scope" value="Eukaryota"/>
</dbReference>
<dbReference type="STRING" id="31234.E3MJ28"/>
<dbReference type="OMA" id="AMAFIWI"/>
<reference evidence="3" key="1">
    <citation type="submission" date="2007-07" db="EMBL/GenBank/DDBJ databases">
        <title>PCAP assembly of the Caenorhabditis remanei genome.</title>
        <authorList>
            <consortium name="The Caenorhabditis remanei Sequencing Consortium"/>
            <person name="Wilson R.K."/>
        </authorList>
    </citation>
    <scope>NUCLEOTIDE SEQUENCE [LARGE SCALE GENOMIC DNA]</scope>
    <source>
        <strain evidence="3">PB4641</strain>
    </source>
</reference>
<keyword evidence="4" id="KW-1185">Reference proteome</keyword>
<evidence type="ECO:0000256" key="1">
    <source>
        <dbReference type="SAM" id="Phobius"/>
    </source>
</evidence>
<sequence length="252" mass="29313">MAIRFYEQFFVTLITFSQIPLFPTFFLSSSFPPLIAHSHYFGTAIMSVYEISNGSHFLISLNRFCLLYMPHYYEIIFSNSKTILWRNMLWLSSIIFCVYFYEIVDCNYSYDLPSWTFELETTKLCEQVSWYTDFVFNTTVMIVTLFLNLMAAKEGRKQSRRLVNAAGLQLSKVQQRREWNFVKQTCFLGLSMVFSQFSYYVVAPVISDESPILLFFVSTLWAFMHAAEGGIILASNKELRSVYKKTSTVAPG</sequence>
<dbReference type="Proteomes" id="UP000008281">
    <property type="component" value="Unassembled WGS sequence"/>
</dbReference>
<feature type="transmembrane region" description="Helical" evidence="1">
    <location>
        <begin position="9"/>
        <end position="31"/>
    </location>
</feature>
<accession>E3MJ28</accession>
<dbReference type="PANTHER" id="PTHR23017">
    <property type="entry name" value="SERPENTINE RECEPTOR, CLASS X"/>
    <property type="match status" value="1"/>
</dbReference>
<evidence type="ECO:0000259" key="2">
    <source>
        <dbReference type="Pfam" id="PF10328"/>
    </source>
</evidence>
<keyword evidence="1" id="KW-0472">Membrane</keyword>
<protein>
    <recommendedName>
        <fullName evidence="2">7TM GPCR serpentine receptor class x (Srx) domain-containing protein</fullName>
    </recommendedName>
</protein>